<evidence type="ECO:0000313" key="2">
    <source>
        <dbReference type="EMBL" id="KAF9466581.1"/>
    </source>
</evidence>
<protein>
    <submittedName>
        <fullName evidence="2">Uncharacterized protein</fullName>
    </submittedName>
</protein>
<comment type="caution">
    <text evidence="2">The sequence shown here is derived from an EMBL/GenBank/DDBJ whole genome shotgun (WGS) entry which is preliminary data.</text>
</comment>
<sequence>MGERGGSHGGQGLVDKEGTLPGKGSGNTNPPPDGNAAEKFSKAGVKDAWKMRK</sequence>
<feature type="compositionally biased region" description="Basic and acidic residues" evidence="1">
    <location>
        <begin position="39"/>
        <end position="53"/>
    </location>
</feature>
<evidence type="ECO:0000313" key="3">
    <source>
        <dbReference type="Proteomes" id="UP000807353"/>
    </source>
</evidence>
<evidence type="ECO:0000256" key="1">
    <source>
        <dbReference type="SAM" id="MobiDB-lite"/>
    </source>
</evidence>
<accession>A0A9P6CHM6</accession>
<gene>
    <name evidence="2" type="ORF">BDZ94DRAFT_1251283</name>
</gene>
<dbReference type="Proteomes" id="UP000807353">
    <property type="component" value="Unassembled WGS sequence"/>
</dbReference>
<keyword evidence="3" id="KW-1185">Reference proteome</keyword>
<dbReference type="EMBL" id="MU150241">
    <property type="protein sequence ID" value="KAF9466581.1"/>
    <property type="molecule type" value="Genomic_DNA"/>
</dbReference>
<proteinExistence type="predicted"/>
<dbReference type="OrthoDB" id="3355886at2759"/>
<organism evidence="2 3">
    <name type="scientific">Collybia nuda</name>
    <dbReference type="NCBI Taxonomy" id="64659"/>
    <lineage>
        <taxon>Eukaryota</taxon>
        <taxon>Fungi</taxon>
        <taxon>Dikarya</taxon>
        <taxon>Basidiomycota</taxon>
        <taxon>Agaricomycotina</taxon>
        <taxon>Agaricomycetes</taxon>
        <taxon>Agaricomycetidae</taxon>
        <taxon>Agaricales</taxon>
        <taxon>Tricholomatineae</taxon>
        <taxon>Clitocybaceae</taxon>
        <taxon>Collybia</taxon>
    </lineage>
</organism>
<name>A0A9P6CHM6_9AGAR</name>
<feature type="region of interest" description="Disordered" evidence="1">
    <location>
        <begin position="1"/>
        <end position="53"/>
    </location>
</feature>
<dbReference type="AlphaFoldDB" id="A0A9P6CHM6"/>
<reference evidence="2" key="1">
    <citation type="submission" date="2020-11" db="EMBL/GenBank/DDBJ databases">
        <authorList>
            <consortium name="DOE Joint Genome Institute"/>
            <person name="Ahrendt S."/>
            <person name="Riley R."/>
            <person name="Andreopoulos W."/>
            <person name="Labutti K."/>
            <person name="Pangilinan J."/>
            <person name="Ruiz-Duenas F.J."/>
            <person name="Barrasa J.M."/>
            <person name="Sanchez-Garcia M."/>
            <person name="Camarero S."/>
            <person name="Miyauchi S."/>
            <person name="Serrano A."/>
            <person name="Linde D."/>
            <person name="Babiker R."/>
            <person name="Drula E."/>
            <person name="Ayuso-Fernandez I."/>
            <person name="Pacheco R."/>
            <person name="Padilla G."/>
            <person name="Ferreira P."/>
            <person name="Barriuso J."/>
            <person name="Kellner H."/>
            <person name="Castanera R."/>
            <person name="Alfaro M."/>
            <person name="Ramirez L."/>
            <person name="Pisabarro A.G."/>
            <person name="Kuo A."/>
            <person name="Tritt A."/>
            <person name="Lipzen A."/>
            <person name="He G."/>
            <person name="Yan M."/>
            <person name="Ng V."/>
            <person name="Cullen D."/>
            <person name="Martin F."/>
            <person name="Rosso M.-N."/>
            <person name="Henrissat B."/>
            <person name="Hibbett D."/>
            <person name="Martinez A.T."/>
            <person name="Grigoriev I.V."/>
        </authorList>
    </citation>
    <scope>NUCLEOTIDE SEQUENCE</scope>
    <source>
        <strain evidence="2">CBS 247.69</strain>
    </source>
</reference>